<organism evidence="1 2">
    <name type="scientific">Lentilactobacillus curieae</name>
    <dbReference type="NCBI Taxonomy" id="1138822"/>
    <lineage>
        <taxon>Bacteria</taxon>
        <taxon>Bacillati</taxon>
        <taxon>Bacillota</taxon>
        <taxon>Bacilli</taxon>
        <taxon>Lactobacillales</taxon>
        <taxon>Lactobacillaceae</taxon>
        <taxon>Lentilactobacillus</taxon>
    </lineage>
</organism>
<dbReference type="eggNOG" id="ENOG5032B5I">
    <property type="taxonomic scope" value="Bacteria"/>
</dbReference>
<evidence type="ECO:0000313" key="1">
    <source>
        <dbReference type="EMBL" id="AQW21917.1"/>
    </source>
</evidence>
<dbReference type="RefSeq" id="WP_035167381.1">
    <property type="nucleotide sequence ID" value="NZ_CP018906.1"/>
</dbReference>
<reference evidence="1 2" key="1">
    <citation type="journal article" date="2015" name="Genome Announc.">
        <title>Genome Sequence of Lactobacillus curieae CCTCC M 2011381T, a Novel Producer of Gamma-aminobutyric Acid.</title>
        <authorList>
            <person name="Wang Y."/>
            <person name="Wang Y."/>
            <person name="Lang C."/>
            <person name="Wei D."/>
            <person name="Xu P."/>
            <person name="Xie J."/>
        </authorList>
    </citation>
    <scope>NUCLEOTIDE SEQUENCE [LARGE SCALE GENOMIC DNA]</scope>
    <source>
        <strain evidence="1 2">CCTCC M 2011381</strain>
    </source>
</reference>
<keyword evidence="2" id="KW-1185">Reference proteome</keyword>
<accession>A0A1S6QJV3</accession>
<proteinExistence type="predicted"/>
<name>A0A1S6QJV3_9LACO</name>
<dbReference type="EMBL" id="CP018906">
    <property type="protein sequence ID" value="AQW21917.1"/>
    <property type="molecule type" value="Genomic_DNA"/>
</dbReference>
<dbReference type="AlphaFoldDB" id="A0A1S6QJV3"/>
<evidence type="ECO:0000313" key="2">
    <source>
        <dbReference type="Proteomes" id="UP000030361"/>
    </source>
</evidence>
<dbReference type="KEGG" id="lcu:PL11_008320"/>
<sequence length="61" mass="6754">MNKDEIMDKLKGLVGDGKMDDAKQFLEDHKDDLGDYYDKAKDMLGGGAEGIMDKIKGIFGK</sequence>
<dbReference type="Proteomes" id="UP000030361">
    <property type="component" value="Chromosome"/>
</dbReference>
<protein>
    <submittedName>
        <fullName evidence="1">Uncharacterized protein</fullName>
    </submittedName>
</protein>
<dbReference type="OrthoDB" id="2305722at2"/>
<gene>
    <name evidence="1" type="ORF">PL11_008320</name>
</gene>